<dbReference type="Pfam" id="PF11099">
    <property type="entry name" value="M11L"/>
    <property type="match status" value="1"/>
</dbReference>
<dbReference type="RefSeq" id="NP_570172.1">
    <property type="nucleotide sequence ID" value="NC_003389.1"/>
</dbReference>
<dbReference type="Gene3D" id="1.10.437.10">
    <property type="entry name" value="Blc2-like"/>
    <property type="match status" value="1"/>
</dbReference>
<dbReference type="InterPro" id="IPR036834">
    <property type="entry name" value="Bcl-2-like_sf"/>
</dbReference>
<dbReference type="GO" id="GO:0033668">
    <property type="term" value="P:symbiont-mediated suppression of host apoptosis"/>
    <property type="evidence" value="ECO:0007669"/>
    <property type="project" value="InterPro"/>
</dbReference>
<gene>
    <name evidence="2" type="primary">SPV012</name>
</gene>
<evidence type="ECO:0000313" key="3">
    <source>
        <dbReference type="Proteomes" id="UP000000871"/>
    </source>
</evidence>
<keyword evidence="1" id="KW-0812">Transmembrane</keyword>
<protein>
    <submittedName>
        <fullName evidence="2">SPV012 putative integral membrane protein, apoptosis regulator</fullName>
    </submittedName>
</protein>
<organism evidence="2 3">
    <name type="scientific">Swinepox virus (strain Swine/Nebraska/17077-99/1999)</name>
    <name type="common">SWPV</name>
    <dbReference type="NCBI Taxonomy" id="300880"/>
    <lineage>
        <taxon>Viruses</taxon>
        <taxon>Varidnaviria</taxon>
        <taxon>Bamfordvirae</taxon>
        <taxon>Nucleocytoviricota</taxon>
        <taxon>Pokkesviricetes</taxon>
        <taxon>Chitovirales</taxon>
        <taxon>Poxviridae</taxon>
        <taxon>Chordopoxvirinae</taxon>
        <taxon>Suipoxvirus</taxon>
        <taxon>Suipoxvirus swinepox</taxon>
        <taxon>Swinepox virus</taxon>
    </lineage>
</organism>
<name>Q77G99_SWPV1</name>
<dbReference type="EMBL" id="AF410153">
    <property type="protein sequence ID" value="AAL69751.1"/>
    <property type="molecule type" value="Genomic_DNA"/>
</dbReference>
<feature type="transmembrane region" description="Helical" evidence="1">
    <location>
        <begin position="147"/>
        <end position="165"/>
    </location>
</feature>
<proteinExistence type="predicted"/>
<evidence type="ECO:0000313" key="2">
    <source>
        <dbReference type="EMBL" id="AAL69751.1"/>
    </source>
</evidence>
<organismHost>
    <name type="scientific">Sus scrofa</name>
    <name type="common">Pig</name>
    <dbReference type="NCBI Taxonomy" id="9823"/>
</organismHost>
<sequence length="167" mass="19944">MYKKYNSNVCIRNVLYVYLKYNTINKLSRYERMIYTKIKNQCEAIKYRYCNDFNSVTCILEYDENKYIDNVHKEVISILLSDSRPSIKLAAISLLSIIIDKLICRNIRIAKYIIDDIINIISEDGIYIILFLDEFDKYTDTRCRRRGLSMMIASIVTYYCLRYVLKI</sequence>
<dbReference type="SMR" id="Q77G99"/>
<dbReference type="Proteomes" id="UP000000871">
    <property type="component" value="Segment"/>
</dbReference>
<dbReference type="GeneID" id="932395"/>
<reference evidence="2 3" key="1">
    <citation type="journal article" date="2002" name="J. Virol.">
        <title>The genome of swinepox virus.</title>
        <authorList>
            <person name="Afonso C.L."/>
            <person name="Tulman E.R."/>
            <person name="Lu Z."/>
            <person name="Zsak L."/>
            <person name="Osorio F.A."/>
            <person name="Balinsky C."/>
            <person name="Kutish G.F."/>
            <person name="Rock D.L."/>
        </authorList>
    </citation>
    <scope>NUCLEOTIDE SEQUENCE [LARGE SCALE GENOMIC DNA]</scope>
    <source>
        <strain evidence="3">Swine/Nebraska/17077-99/1999</strain>
    </source>
</reference>
<dbReference type="InterPro" id="IPR021119">
    <property type="entry name" value="Poxvirus_F1/C10"/>
</dbReference>
<keyword evidence="1" id="KW-0472">Membrane</keyword>
<evidence type="ECO:0000256" key="1">
    <source>
        <dbReference type="SAM" id="Phobius"/>
    </source>
</evidence>
<accession>Q77G99</accession>
<keyword evidence="3" id="KW-1185">Reference proteome</keyword>
<keyword evidence="1" id="KW-1133">Transmembrane helix</keyword>
<dbReference type="KEGG" id="vg:932395"/>